<reference evidence="2" key="1">
    <citation type="journal article" date="2019" name="Int. J. Syst. Evol. Microbiol.">
        <title>The Global Catalogue of Microorganisms (GCM) 10K type strain sequencing project: providing services to taxonomists for standard genome sequencing and annotation.</title>
        <authorList>
            <consortium name="The Broad Institute Genomics Platform"/>
            <consortium name="The Broad Institute Genome Sequencing Center for Infectious Disease"/>
            <person name="Wu L."/>
            <person name="Ma J."/>
        </authorList>
    </citation>
    <scope>NUCLEOTIDE SEQUENCE [LARGE SCALE GENOMIC DNA]</scope>
    <source>
        <strain evidence="2">JCM 15313</strain>
    </source>
</reference>
<comment type="caution">
    <text evidence="1">The sequence shown here is derived from an EMBL/GenBank/DDBJ whole genome shotgun (WGS) entry which is preliminary data.</text>
</comment>
<proteinExistence type="predicted"/>
<accession>A0ABP5F508</accession>
<sequence>MALKDVWAVALDDAGRGVLSAAANRIEAPEIVVRGVLRRRSGRGVWCGASRLGRQLGGQAGDDQVEAAVERAVGVGGE</sequence>
<protein>
    <submittedName>
        <fullName evidence="1">Uncharacterized protein</fullName>
    </submittedName>
</protein>
<name>A0ABP5F508_9ACTN</name>
<gene>
    <name evidence="1" type="ORF">GCM10009799_50910</name>
</gene>
<evidence type="ECO:0000313" key="1">
    <source>
        <dbReference type="EMBL" id="GAA2016570.1"/>
    </source>
</evidence>
<organism evidence="1 2">
    <name type="scientific">Nocardiopsis rhodophaea</name>
    <dbReference type="NCBI Taxonomy" id="280238"/>
    <lineage>
        <taxon>Bacteria</taxon>
        <taxon>Bacillati</taxon>
        <taxon>Actinomycetota</taxon>
        <taxon>Actinomycetes</taxon>
        <taxon>Streptosporangiales</taxon>
        <taxon>Nocardiopsidaceae</taxon>
        <taxon>Nocardiopsis</taxon>
    </lineage>
</organism>
<keyword evidence="2" id="KW-1185">Reference proteome</keyword>
<evidence type="ECO:0000313" key="2">
    <source>
        <dbReference type="Proteomes" id="UP001501585"/>
    </source>
</evidence>
<dbReference type="Proteomes" id="UP001501585">
    <property type="component" value="Unassembled WGS sequence"/>
</dbReference>
<dbReference type="EMBL" id="BAAAPC010000034">
    <property type="protein sequence ID" value="GAA2016570.1"/>
    <property type="molecule type" value="Genomic_DNA"/>
</dbReference>